<feature type="transmembrane region" description="Helical" evidence="3">
    <location>
        <begin position="63"/>
        <end position="84"/>
    </location>
</feature>
<dbReference type="InterPro" id="IPR001264">
    <property type="entry name" value="Glyco_trans_51"/>
</dbReference>
<dbReference type="InterPro" id="IPR023346">
    <property type="entry name" value="Lysozyme-like_dom_sf"/>
</dbReference>
<feature type="compositionally biased region" description="Polar residues" evidence="2">
    <location>
        <begin position="1"/>
        <end position="23"/>
    </location>
</feature>
<sequence length="287" mass="30933">MTRDTLPQNTLSRNVLPQNTEPQNIRHPEGTTGPDELDEPEVETASYSGRRPGRRWVRVLRRLLLTALACGLAALLGFGVLLGVTPSVADARSRVDAQAAEHGARALSGALPSRVVAALIATEDSRFYSHQGIDPLGAIRGLSQPLFGGPDRGGASLDQQLVKLLYTGGRRDTIDQIEQTALAVKLDAHYSKDEILRMYLDTVYFGHGYYGIVAAAAGYFGQTPGTLTWTQASLLAGLVQAPSAYDPYEHLAAARARQRHVLDRLVATGRLTATQATQVLSAPLDLR</sequence>
<feature type="domain" description="Glycosyl transferase family 51" evidence="4">
    <location>
        <begin position="110"/>
        <end position="265"/>
    </location>
</feature>
<evidence type="ECO:0000313" key="6">
    <source>
        <dbReference type="Proteomes" id="UP001201873"/>
    </source>
</evidence>
<dbReference type="Pfam" id="PF00912">
    <property type="entry name" value="Transgly"/>
    <property type="match status" value="1"/>
</dbReference>
<dbReference type="InterPro" id="IPR036950">
    <property type="entry name" value="PBP_transglycosylase"/>
</dbReference>
<dbReference type="PANTHER" id="PTHR32282:SF33">
    <property type="entry name" value="PEPTIDOGLYCAN GLYCOSYLTRANSFERASE"/>
    <property type="match status" value="1"/>
</dbReference>
<accession>A0ABT0JZC5</accession>
<keyword evidence="3" id="KW-0812">Transmembrane</keyword>
<dbReference type="InterPro" id="IPR050396">
    <property type="entry name" value="Glycosyltr_51/Transpeptidase"/>
</dbReference>
<protein>
    <submittedName>
        <fullName evidence="5">Transglycosylase domain-containing protein</fullName>
    </submittedName>
</protein>
<evidence type="ECO:0000256" key="1">
    <source>
        <dbReference type="ARBA" id="ARBA00022679"/>
    </source>
</evidence>
<comment type="caution">
    <text evidence="5">The sequence shown here is derived from an EMBL/GenBank/DDBJ whole genome shotgun (WGS) entry which is preliminary data.</text>
</comment>
<keyword evidence="1" id="KW-0808">Transferase</keyword>
<organism evidence="5 6">
    <name type="scientific">Frankia umida</name>
    <dbReference type="NCBI Taxonomy" id="573489"/>
    <lineage>
        <taxon>Bacteria</taxon>
        <taxon>Bacillati</taxon>
        <taxon>Actinomycetota</taxon>
        <taxon>Actinomycetes</taxon>
        <taxon>Frankiales</taxon>
        <taxon>Frankiaceae</taxon>
        <taxon>Frankia</taxon>
    </lineage>
</organism>
<name>A0ABT0JZC5_9ACTN</name>
<feature type="region of interest" description="Disordered" evidence="2">
    <location>
        <begin position="1"/>
        <end position="48"/>
    </location>
</feature>
<dbReference type="PANTHER" id="PTHR32282">
    <property type="entry name" value="BINDING PROTEIN TRANSPEPTIDASE, PUTATIVE-RELATED"/>
    <property type="match status" value="1"/>
</dbReference>
<gene>
    <name evidence="5" type="ORF">MXD59_14060</name>
</gene>
<evidence type="ECO:0000259" key="4">
    <source>
        <dbReference type="Pfam" id="PF00912"/>
    </source>
</evidence>
<evidence type="ECO:0000313" key="5">
    <source>
        <dbReference type="EMBL" id="MCK9876892.1"/>
    </source>
</evidence>
<evidence type="ECO:0000256" key="2">
    <source>
        <dbReference type="SAM" id="MobiDB-lite"/>
    </source>
</evidence>
<keyword evidence="6" id="KW-1185">Reference proteome</keyword>
<proteinExistence type="predicted"/>
<dbReference type="Gene3D" id="1.10.3810.10">
    <property type="entry name" value="Biosynthetic peptidoglycan transglycosylase-like"/>
    <property type="match status" value="1"/>
</dbReference>
<dbReference type="EMBL" id="JALKFT010000012">
    <property type="protein sequence ID" value="MCK9876892.1"/>
    <property type="molecule type" value="Genomic_DNA"/>
</dbReference>
<dbReference type="SUPFAM" id="SSF53955">
    <property type="entry name" value="Lysozyme-like"/>
    <property type="match status" value="1"/>
</dbReference>
<reference evidence="5 6" key="1">
    <citation type="submission" date="2022-04" db="EMBL/GenBank/DDBJ databases">
        <title>Genome diversity in the genus Frankia.</title>
        <authorList>
            <person name="Carlos-Shanley C."/>
            <person name="Hahn D."/>
        </authorList>
    </citation>
    <scope>NUCLEOTIDE SEQUENCE [LARGE SCALE GENOMIC DNA]</scope>
    <source>
        <strain evidence="5 6">Ag45/Mut15</strain>
    </source>
</reference>
<keyword evidence="3" id="KW-0472">Membrane</keyword>
<dbReference type="Proteomes" id="UP001201873">
    <property type="component" value="Unassembled WGS sequence"/>
</dbReference>
<keyword evidence="3" id="KW-1133">Transmembrane helix</keyword>
<evidence type="ECO:0000256" key="3">
    <source>
        <dbReference type="SAM" id="Phobius"/>
    </source>
</evidence>
<dbReference type="RefSeq" id="WP_248825203.1">
    <property type="nucleotide sequence ID" value="NZ_JALKFT010000012.1"/>
</dbReference>